<dbReference type="InterPro" id="IPR023393">
    <property type="entry name" value="START-like_dom_sf"/>
</dbReference>
<dbReference type="CDD" id="cd08899">
    <property type="entry name" value="SRPBCC_CalC_Aha1-like_6"/>
    <property type="match status" value="1"/>
</dbReference>
<feature type="domain" description="Activator of Hsp90 ATPase homologue 1/2-like C-terminal" evidence="2">
    <location>
        <begin position="24"/>
        <end position="130"/>
    </location>
</feature>
<dbReference type="OrthoDB" id="9803476at2"/>
<sequence>MNEYGKLYERDGRCVLQFERFFAHKPERVFRYITDPDYFTKWYPFATGEMDLNEGGKIDFDDGEGTKYEGVITAFEPPVVFAFREVDDLLRIELQNTSDGCRMTFEHTFDDWSWASATAAGWHRCLDALGMMVNAQPPEWPDNGAELREFYREAFDSN</sequence>
<dbReference type="EMBL" id="CP013862">
    <property type="protein sequence ID" value="ALX48274.1"/>
    <property type="molecule type" value="Genomic_DNA"/>
</dbReference>
<dbReference type="SUPFAM" id="SSF55961">
    <property type="entry name" value="Bet v1-like"/>
    <property type="match status" value="1"/>
</dbReference>
<accession>A0A0U3W529</accession>
<dbReference type="Gene3D" id="3.30.530.20">
    <property type="match status" value="1"/>
</dbReference>
<reference evidence="3 4" key="1">
    <citation type="submission" date="2016-01" db="EMBL/GenBank/DDBJ databases">
        <title>Complete genome sequence of strain Lentibacillus amyloliquefaciens LAM0015T isolated from saline sediment.</title>
        <authorList>
            <person name="Wang J.-L."/>
            <person name="He M.-X."/>
        </authorList>
    </citation>
    <scope>NUCLEOTIDE SEQUENCE [LARGE SCALE GENOMIC DNA]</scope>
    <source>
        <strain evidence="3 4">LAM0015</strain>
    </source>
</reference>
<evidence type="ECO:0000313" key="4">
    <source>
        <dbReference type="Proteomes" id="UP000050331"/>
    </source>
</evidence>
<gene>
    <name evidence="3" type="ORF">AOX59_06435</name>
</gene>
<dbReference type="AlphaFoldDB" id="A0A0U3W529"/>
<dbReference type="Proteomes" id="UP000050331">
    <property type="component" value="Chromosome"/>
</dbReference>
<proteinExistence type="inferred from homology"/>
<evidence type="ECO:0000256" key="1">
    <source>
        <dbReference type="ARBA" id="ARBA00006817"/>
    </source>
</evidence>
<dbReference type="STRING" id="1472767.AOX59_06435"/>
<organism evidence="3 4">
    <name type="scientific">Lentibacillus amyloliquefaciens</name>
    <dbReference type="NCBI Taxonomy" id="1472767"/>
    <lineage>
        <taxon>Bacteria</taxon>
        <taxon>Bacillati</taxon>
        <taxon>Bacillota</taxon>
        <taxon>Bacilli</taxon>
        <taxon>Bacillales</taxon>
        <taxon>Bacillaceae</taxon>
        <taxon>Lentibacillus</taxon>
    </lineage>
</organism>
<protein>
    <recommendedName>
        <fullName evidence="2">Activator of Hsp90 ATPase homologue 1/2-like C-terminal domain-containing protein</fullName>
    </recommendedName>
</protein>
<keyword evidence="4" id="KW-1185">Reference proteome</keyword>
<dbReference type="RefSeq" id="WP_068443470.1">
    <property type="nucleotide sequence ID" value="NZ_CP013862.1"/>
</dbReference>
<evidence type="ECO:0000313" key="3">
    <source>
        <dbReference type="EMBL" id="ALX48274.1"/>
    </source>
</evidence>
<dbReference type="InterPro" id="IPR013538">
    <property type="entry name" value="ASHA1/2-like_C"/>
</dbReference>
<dbReference type="KEGG" id="lao:AOX59_06435"/>
<comment type="similarity">
    <text evidence="1">Belongs to the AHA1 family.</text>
</comment>
<name>A0A0U3W529_9BACI</name>
<evidence type="ECO:0000259" key="2">
    <source>
        <dbReference type="Pfam" id="PF08327"/>
    </source>
</evidence>
<dbReference type="Pfam" id="PF08327">
    <property type="entry name" value="AHSA1"/>
    <property type="match status" value="1"/>
</dbReference>